<dbReference type="FunFam" id="1.20.1070.10:FF:000042">
    <property type="entry name" value="Taste receptor type 2 member 7"/>
    <property type="match status" value="1"/>
</dbReference>
<dbReference type="Proteomes" id="UP000694547">
    <property type="component" value="Chromosome 3"/>
</dbReference>
<dbReference type="InterPro" id="IPR007960">
    <property type="entry name" value="TAS2R"/>
</dbReference>
<feature type="transmembrane region" description="Helical" evidence="14">
    <location>
        <begin position="12"/>
        <end position="37"/>
    </location>
</feature>
<reference evidence="16" key="2">
    <citation type="submission" date="2025-08" db="UniProtKB">
        <authorList>
            <consortium name="Ensembl"/>
        </authorList>
    </citation>
    <scope>IDENTIFICATION</scope>
</reference>
<keyword evidence="6 14" id="KW-1133">Transmembrane helix</keyword>
<keyword evidence="7 13" id="KW-0297">G-protein coupled receptor</keyword>
<evidence type="ECO:0000256" key="8">
    <source>
        <dbReference type="ARBA" id="ARBA00023136"/>
    </source>
</evidence>
<feature type="domain" description="G-protein coupled receptors family 1 profile" evidence="15">
    <location>
        <begin position="26"/>
        <end position="247"/>
    </location>
</feature>
<dbReference type="PANTHER" id="PTHR11394:SF128">
    <property type="entry name" value="TASTE RECEPTOR TYPE 2-RELATED"/>
    <property type="match status" value="1"/>
</dbReference>
<evidence type="ECO:0000256" key="6">
    <source>
        <dbReference type="ARBA" id="ARBA00022989"/>
    </source>
</evidence>
<feature type="transmembrane region" description="Helical" evidence="14">
    <location>
        <begin position="49"/>
        <end position="70"/>
    </location>
</feature>
<dbReference type="AlphaFoldDB" id="A0A8C8UJ23"/>
<dbReference type="SUPFAM" id="SSF81321">
    <property type="entry name" value="Family A G protein-coupled receptor-like"/>
    <property type="match status" value="1"/>
</dbReference>
<evidence type="ECO:0000256" key="13">
    <source>
        <dbReference type="RuleBase" id="RU004424"/>
    </source>
</evidence>
<dbReference type="GO" id="GO:0033038">
    <property type="term" value="F:bitter taste receptor activity"/>
    <property type="evidence" value="ECO:0007669"/>
    <property type="project" value="InterPro"/>
</dbReference>
<dbReference type="CDD" id="cd15019">
    <property type="entry name" value="7tm_TAS2R14-like"/>
    <property type="match status" value="1"/>
</dbReference>
<keyword evidence="17" id="KW-1185">Reference proteome</keyword>
<comment type="subcellular location">
    <subcellularLocation>
        <location evidence="1 13">Membrane</location>
        <topology evidence="1 13">Multi-pass membrane protein</topology>
    </subcellularLocation>
</comment>
<gene>
    <name evidence="16" type="primary">LOC102910651</name>
</gene>
<feature type="transmembrane region" description="Helical" evidence="14">
    <location>
        <begin position="130"/>
        <end position="156"/>
    </location>
</feature>
<keyword evidence="3 13" id="KW-0919">Taste</keyword>
<evidence type="ECO:0000259" key="15">
    <source>
        <dbReference type="PROSITE" id="PS50262"/>
    </source>
</evidence>
<keyword evidence="10" id="KW-0325">Glycoprotein</keyword>
<reference evidence="16 17" key="1">
    <citation type="submission" date="2018-10" db="EMBL/GenBank/DDBJ databases">
        <title>Improved assembly of the deer mouse Peromyscus maniculatus genome.</title>
        <authorList>
            <person name="Lassance J.-M."/>
            <person name="Hoekstra H.E."/>
        </authorList>
    </citation>
    <scope>NUCLEOTIDE SEQUENCE [LARGE SCALE GENOMIC DNA]</scope>
</reference>
<dbReference type="InterPro" id="IPR017452">
    <property type="entry name" value="GPCR_Rhodpsn_7TM"/>
</dbReference>
<feature type="transmembrane region" description="Helical" evidence="14">
    <location>
        <begin position="262"/>
        <end position="283"/>
    </location>
</feature>
<dbReference type="GO" id="GO:0004930">
    <property type="term" value="F:G protein-coupled receptor activity"/>
    <property type="evidence" value="ECO:0007669"/>
    <property type="project" value="UniProtKB-KW"/>
</dbReference>
<evidence type="ECO:0000256" key="10">
    <source>
        <dbReference type="ARBA" id="ARBA00023180"/>
    </source>
</evidence>
<keyword evidence="5 13" id="KW-0812">Transmembrane</keyword>
<evidence type="ECO:0000313" key="16">
    <source>
        <dbReference type="Ensembl" id="ENSPEMP00000030062.1"/>
    </source>
</evidence>
<protein>
    <recommendedName>
        <fullName evidence="13">Taste receptor type 2</fullName>
    </recommendedName>
</protein>
<evidence type="ECO:0000256" key="12">
    <source>
        <dbReference type="RuleBase" id="RU004423"/>
    </source>
</evidence>
<keyword evidence="11 13" id="KW-0807">Transducer</keyword>
<evidence type="ECO:0000256" key="11">
    <source>
        <dbReference type="ARBA" id="ARBA00023224"/>
    </source>
</evidence>
<dbReference type="Ensembl" id="ENSPEMT00000038642.1">
    <property type="protein sequence ID" value="ENSPEMP00000030062.1"/>
    <property type="gene ID" value="ENSPEMG00000027192.1"/>
</dbReference>
<evidence type="ECO:0000256" key="2">
    <source>
        <dbReference type="ARBA" id="ARBA00007376"/>
    </source>
</evidence>
<evidence type="ECO:0000313" key="17">
    <source>
        <dbReference type="Proteomes" id="UP000694547"/>
    </source>
</evidence>
<evidence type="ECO:0000256" key="5">
    <source>
        <dbReference type="ARBA" id="ARBA00022692"/>
    </source>
</evidence>
<feature type="transmembrane region" description="Helical" evidence="14">
    <location>
        <begin position="90"/>
        <end position="110"/>
    </location>
</feature>
<name>A0A8C8UJ23_PERMB</name>
<sequence>AMDTAIQTIYKATIIVEFIIGNAANGFIALVNVIDWVKRRKISSVDQILTALAISRINMLWSVFIISLIYSLYPDLEMTVKMVRMKNNAWILANHFSIWLATILSIFYFLKIANFSNYIFLYLKWRFKKVISVTLLLSLVFLFVNILVINIHIDVWTDEPKRNLSYSSTSNNCTQFFRFIFLINTMFTLIPFTVSLIIFTLLIFSLLTHLKNMWYNVKGTRDPSTIAHINALQTVVTFLLFYTVFFLSLVTQVWLSQFIEKYNLFFAAIIINFPSVHSCVLILRNSKLRQASLLVLWWLRCGSRDVDTFVP</sequence>
<evidence type="ECO:0000256" key="1">
    <source>
        <dbReference type="ARBA" id="ARBA00004141"/>
    </source>
</evidence>
<evidence type="ECO:0000256" key="4">
    <source>
        <dbReference type="ARBA" id="ARBA00022606"/>
    </source>
</evidence>
<dbReference type="PANTHER" id="PTHR11394">
    <property type="entry name" value="TASTE RECEPTOR TYPE 2"/>
    <property type="match status" value="1"/>
</dbReference>
<evidence type="ECO:0000256" key="14">
    <source>
        <dbReference type="SAM" id="Phobius"/>
    </source>
</evidence>
<dbReference type="GO" id="GO:0016020">
    <property type="term" value="C:membrane"/>
    <property type="evidence" value="ECO:0007669"/>
    <property type="project" value="UniProtKB-SubCell"/>
</dbReference>
<reference evidence="16" key="3">
    <citation type="submission" date="2025-09" db="UniProtKB">
        <authorList>
            <consortium name="Ensembl"/>
        </authorList>
    </citation>
    <scope>IDENTIFICATION</scope>
</reference>
<evidence type="ECO:0000256" key="3">
    <source>
        <dbReference type="ARBA" id="ARBA00022480"/>
    </source>
</evidence>
<keyword evidence="4 13" id="KW-0716">Sensory transduction</keyword>
<keyword evidence="8 13" id="KW-0472">Membrane</keyword>
<dbReference type="GeneTree" id="ENSGT01150000286975"/>
<feature type="transmembrane region" description="Helical" evidence="14">
    <location>
        <begin position="176"/>
        <end position="208"/>
    </location>
</feature>
<feature type="transmembrane region" description="Helical" evidence="14">
    <location>
        <begin position="229"/>
        <end position="250"/>
    </location>
</feature>
<comment type="similarity">
    <text evidence="2 12">Belongs to the G-protein coupled receptor T2R family.</text>
</comment>
<keyword evidence="9 13" id="KW-0675">Receptor</keyword>
<dbReference type="Pfam" id="PF05296">
    <property type="entry name" value="TAS2R"/>
    <property type="match status" value="1"/>
</dbReference>
<proteinExistence type="inferred from homology"/>
<dbReference type="PROSITE" id="PS50262">
    <property type="entry name" value="G_PROTEIN_RECEP_F1_2"/>
    <property type="match status" value="1"/>
</dbReference>
<evidence type="ECO:0000256" key="9">
    <source>
        <dbReference type="ARBA" id="ARBA00023170"/>
    </source>
</evidence>
<evidence type="ECO:0000256" key="7">
    <source>
        <dbReference type="ARBA" id="ARBA00023040"/>
    </source>
</evidence>
<organism evidence="16 17">
    <name type="scientific">Peromyscus maniculatus bairdii</name>
    <name type="common">Prairie deer mouse</name>
    <dbReference type="NCBI Taxonomy" id="230844"/>
    <lineage>
        <taxon>Eukaryota</taxon>
        <taxon>Metazoa</taxon>
        <taxon>Chordata</taxon>
        <taxon>Craniata</taxon>
        <taxon>Vertebrata</taxon>
        <taxon>Euteleostomi</taxon>
        <taxon>Mammalia</taxon>
        <taxon>Eutheria</taxon>
        <taxon>Euarchontoglires</taxon>
        <taxon>Glires</taxon>
        <taxon>Rodentia</taxon>
        <taxon>Myomorpha</taxon>
        <taxon>Muroidea</taxon>
        <taxon>Cricetidae</taxon>
        <taxon>Neotominae</taxon>
        <taxon>Peromyscus</taxon>
    </lineage>
</organism>
<dbReference type="Gene3D" id="1.20.1070.10">
    <property type="entry name" value="Rhodopsin 7-helix transmembrane proteins"/>
    <property type="match status" value="1"/>
</dbReference>
<accession>A0A8C8UJ23</accession>